<name>A0A240UJF6_9BURK</name>
<sequence>MRFHRFGKYEFRDTERKRAAFARKQKAEREALPLFADQVAAEQIDVDEEMTARRLQWERQQATDRKRRADKWREARRRLNGYQEPVRGALLAYWQGCKWPADPSYFLSMLHMYDTGRLSLNIPKA</sequence>
<keyword evidence="1" id="KW-0614">Plasmid</keyword>
<organism evidence="1 2">
    <name type="scientific">Acidovorax carolinensis</name>
    <dbReference type="NCBI Taxonomy" id="553814"/>
    <lineage>
        <taxon>Bacteria</taxon>
        <taxon>Pseudomonadati</taxon>
        <taxon>Pseudomonadota</taxon>
        <taxon>Betaproteobacteria</taxon>
        <taxon>Burkholderiales</taxon>
        <taxon>Comamonadaceae</taxon>
        <taxon>Acidovorax</taxon>
    </lineage>
</organism>
<proteinExistence type="predicted"/>
<geneLocation type="plasmid" evidence="1 2">
    <name>pACP4.4</name>
</geneLocation>
<keyword evidence="2" id="KW-1185">Reference proteome</keyword>
<evidence type="ECO:0000313" key="1">
    <source>
        <dbReference type="EMBL" id="ART61634.1"/>
    </source>
</evidence>
<dbReference type="OrthoDB" id="8912188at2"/>
<accession>A0A240UJF6</accession>
<gene>
    <name evidence="1" type="ORF">CBP36_21595</name>
</gene>
<reference evidence="1" key="1">
    <citation type="submission" date="2017-05" db="EMBL/GenBank/DDBJ databases">
        <title>Polyphasic characterization of four soil-derived phenanthrene-degrading Acidovorax strains and proposal of Acidovorax phenanthrenivorans sp. nov.</title>
        <authorList>
            <person name="Singleton D."/>
            <person name="Lee J."/>
            <person name="Dickey A.N."/>
            <person name="Stroud A."/>
            <person name="Scholl E.H."/>
            <person name="Wright F.A."/>
            <person name="Aitken M.D."/>
        </authorList>
    </citation>
    <scope>NUCLEOTIDE SEQUENCE</scope>
    <source>
        <strain evidence="1">P4</strain>
        <plasmid evidence="1">pACP4.4</plasmid>
    </source>
</reference>
<dbReference type="Proteomes" id="UP000194440">
    <property type="component" value="Plasmid pACP4.4"/>
</dbReference>
<dbReference type="GeneID" id="61391666"/>
<dbReference type="RefSeq" id="WP_009242147.1">
    <property type="nucleotide sequence ID" value="NZ_CP021365.1"/>
</dbReference>
<dbReference type="KEGG" id="acis:CBP35_21245"/>
<protein>
    <submittedName>
        <fullName evidence="1">Uncharacterized protein</fullName>
    </submittedName>
</protein>
<dbReference type="KEGG" id="acip:CBP36_21595"/>
<dbReference type="AlphaFoldDB" id="A0A240UJF6"/>
<evidence type="ECO:0000313" key="2">
    <source>
        <dbReference type="Proteomes" id="UP000194440"/>
    </source>
</evidence>
<dbReference type="EMBL" id="CP021370">
    <property type="protein sequence ID" value="ART61634.1"/>
    <property type="molecule type" value="Genomic_DNA"/>
</dbReference>